<dbReference type="EMBL" id="CM047585">
    <property type="protein sequence ID" value="KAI9910304.1"/>
    <property type="molecule type" value="Genomic_DNA"/>
</dbReference>
<reference evidence="1 2" key="1">
    <citation type="journal article" date="2022" name="bioRxiv">
        <title>The genome of the oomycete Peronosclerospora sorghi, a cosmopolitan pathogen of maize and sorghum, is inflated with dispersed pseudogenes.</title>
        <authorList>
            <person name="Fletcher K."/>
            <person name="Martin F."/>
            <person name="Isakeit T."/>
            <person name="Cavanaugh K."/>
            <person name="Magill C."/>
            <person name="Michelmore R."/>
        </authorList>
    </citation>
    <scope>NUCLEOTIDE SEQUENCE [LARGE SCALE GENOMIC DNA]</scope>
    <source>
        <strain evidence="1">P6</strain>
    </source>
</reference>
<sequence>MLTTNKNSNVSVGNAVGNTGNNFGPDEAPFGYQLSSFYGYQGSPGLFKPTQVSMAANSLFQPMSTELETFDPATRFSYEAHPIANNCKWKYHCAKRARKDALGKLRRGTGLTSFDWLKEFEDTNSIPPL</sequence>
<dbReference type="Proteomes" id="UP001163321">
    <property type="component" value="Chromosome 6"/>
</dbReference>
<protein>
    <submittedName>
        <fullName evidence="1">Uncharacterized protein</fullName>
    </submittedName>
</protein>
<evidence type="ECO:0000313" key="1">
    <source>
        <dbReference type="EMBL" id="KAI9910304.1"/>
    </source>
</evidence>
<proteinExistence type="predicted"/>
<organism evidence="1 2">
    <name type="scientific">Peronosclerospora sorghi</name>
    <dbReference type="NCBI Taxonomy" id="230839"/>
    <lineage>
        <taxon>Eukaryota</taxon>
        <taxon>Sar</taxon>
        <taxon>Stramenopiles</taxon>
        <taxon>Oomycota</taxon>
        <taxon>Peronosporomycetes</taxon>
        <taxon>Peronosporales</taxon>
        <taxon>Peronosporaceae</taxon>
        <taxon>Peronosclerospora</taxon>
    </lineage>
</organism>
<keyword evidence="2" id="KW-1185">Reference proteome</keyword>
<name>A0ACC0VUY1_9STRA</name>
<gene>
    <name evidence="1" type="ORF">PsorP6_010887</name>
</gene>
<evidence type="ECO:0000313" key="2">
    <source>
        <dbReference type="Proteomes" id="UP001163321"/>
    </source>
</evidence>
<comment type="caution">
    <text evidence="1">The sequence shown here is derived from an EMBL/GenBank/DDBJ whole genome shotgun (WGS) entry which is preliminary data.</text>
</comment>
<accession>A0ACC0VUY1</accession>